<name>A0A482WIS4_LAOST</name>
<dbReference type="Proteomes" id="UP000291343">
    <property type="component" value="Unassembled WGS sequence"/>
</dbReference>
<evidence type="ECO:0000313" key="2">
    <source>
        <dbReference type="Proteomes" id="UP000291343"/>
    </source>
</evidence>
<sequence length="108" mass="12322">MSAPDLHALDYDTQLHPGMRLIKDAMRGKSAKAIEAALRMESLKNLSENTEIDIKGFQRKMVVTATHDSCKHRAEMNSRATIMAAEERMLKPLDDLRYELKDFDKKST</sequence>
<evidence type="ECO:0000313" key="1">
    <source>
        <dbReference type="EMBL" id="RZF33414.1"/>
    </source>
</evidence>
<organism evidence="1 2">
    <name type="scientific">Laodelphax striatellus</name>
    <name type="common">Small brown planthopper</name>
    <name type="synonym">Delphax striatella</name>
    <dbReference type="NCBI Taxonomy" id="195883"/>
    <lineage>
        <taxon>Eukaryota</taxon>
        <taxon>Metazoa</taxon>
        <taxon>Ecdysozoa</taxon>
        <taxon>Arthropoda</taxon>
        <taxon>Hexapoda</taxon>
        <taxon>Insecta</taxon>
        <taxon>Pterygota</taxon>
        <taxon>Neoptera</taxon>
        <taxon>Paraneoptera</taxon>
        <taxon>Hemiptera</taxon>
        <taxon>Auchenorrhyncha</taxon>
        <taxon>Fulgoroidea</taxon>
        <taxon>Delphacidae</taxon>
        <taxon>Criomorphinae</taxon>
        <taxon>Laodelphax</taxon>
    </lineage>
</organism>
<protein>
    <submittedName>
        <fullName evidence="1">Uncharacterized protein</fullName>
    </submittedName>
</protein>
<gene>
    <name evidence="1" type="ORF">LSTR_LSTR016435</name>
</gene>
<accession>A0A482WIS4</accession>
<dbReference type="InParanoid" id="A0A482WIS4"/>
<keyword evidence="2" id="KW-1185">Reference proteome</keyword>
<dbReference type="EMBL" id="QKKF02034097">
    <property type="protein sequence ID" value="RZF33414.1"/>
    <property type="molecule type" value="Genomic_DNA"/>
</dbReference>
<comment type="caution">
    <text evidence="1">The sequence shown here is derived from an EMBL/GenBank/DDBJ whole genome shotgun (WGS) entry which is preliminary data.</text>
</comment>
<dbReference type="OrthoDB" id="312459at2759"/>
<feature type="non-terminal residue" evidence="1">
    <location>
        <position position="108"/>
    </location>
</feature>
<proteinExistence type="predicted"/>
<reference evidence="1 2" key="1">
    <citation type="journal article" date="2017" name="Gigascience">
        <title>Genome sequence of the small brown planthopper, Laodelphax striatellus.</title>
        <authorList>
            <person name="Zhu J."/>
            <person name="Jiang F."/>
            <person name="Wang X."/>
            <person name="Yang P."/>
            <person name="Bao Y."/>
            <person name="Zhao W."/>
            <person name="Wang W."/>
            <person name="Lu H."/>
            <person name="Wang Q."/>
            <person name="Cui N."/>
            <person name="Li J."/>
            <person name="Chen X."/>
            <person name="Luo L."/>
            <person name="Yu J."/>
            <person name="Kang L."/>
            <person name="Cui F."/>
        </authorList>
    </citation>
    <scope>NUCLEOTIDE SEQUENCE [LARGE SCALE GENOMIC DNA]</scope>
    <source>
        <strain evidence="1">Lst14</strain>
    </source>
</reference>
<dbReference type="AlphaFoldDB" id="A0A482WIS4"/>